<dbReference type="EMBL" id="CP010537">
    <property type="protein sequence ID" value="AJG23504.1"/>
    <property type="molecule type" value="Genomic_DNA"/>
</dbReference>
<dbReference type="Pfam" id="PF10604">
    <property type="entry name" value="Polyketide_cyc2"/>
    <property type="match status" value="1"/>
</dbReference>
<dbReference type="Proteomes" id="UP000031843">
    <property type="component" value="Chromosome secondary"/>
</dbReference>
<keyword evidence="4" id="KW-1185">Reference proteome</keyword>
<feature type="transmembrane region" description="Helical" evidence="1">
    <location>
        <begin position="111"/>
        <end position="133"/>
    </location>
</feature>
<dbReference type="CDD" id="cd07812">
    <property type="entry name" value="SRPBCC"/>
    <property type="match status" value="1"/>
</dbReference>
<dbReference type="RefSeq" id="WP_043355372.1">
    <property type="nucleotide sequence ID" value="NZ_CP010537.1"/>
</dbReference>
<dbReference type="GO" id="GO:0016491">
    <property type="term" value="F:oxidoreductase activity"/>
    <property type="evidence" value="ECO:0007669"/>
    <property type="project" value="InterPro"/>
</dbReference>
<dbReference type="STRING" id="68895.RR42_s1916"/>
<dbReference type="AlphaFoldDB" id="A0A0C4YN61"/>
<dbReference type="KEGG" id="cbw:RR42_s1916"/>
<dbReference type="GO" id="GO:0008610">
    <property type="term" value="P:lipid biosynthetic process"/>
    <property type="evidence" value="ECO:0007669"/>
    <property type="project" value="InterPro"/>
</dbReference>
<protein>
    <submittedName>
        <fullName evidence="3">Sterol desaturase</fullName>
    </submittedName>
</protein>
<reference evidence="3 4" key="1">
    <citation type="journal article" date="2015" name="Genome Announc.">
        <title>Complete Genome Sequence of Cupriavidus basilensis 4G11, Isolated from the Oak Ridge Field Research Center Site.</title>
        <authorList>
            <person name="Ray J."/>
            <person name="Waters R.J."/>
            <person name="Skerker J.M."/>
            <person name="Kuehl J.V."/>
            <person name="Price M.N."/>
            <person name="Huang J."/>
            <person name="Chakraborty R."/>
            <person name="Arkin A.P."/>
            <person name="Deutschbauer A."/>
        </authorList>
    </citation>
    <scope>NUCLEOTIDE SEQUENCE [LARGE SCALE GENOMIC DNA]</scope>
    <source>
        <strain evidence="3">4G11</strain>
    </source>
</reference>
<evidence type="ECO:0000313" key="4">
    <source>
        <dbReference type="Proteomes" id="UP000031843"/>
    </source>
</evidence>
<evidence type="ECO:0000259" key="2">
    <source>
        <dbReference type="Pfam" id="PF04116"/>
    </source>
</evidence>
<dbReference type="InterPro" id="IPR023393">
    <property type="entry name" value="START-like_dom_sf"/>
</dbReference>
<name>A0A0C4YN61_9BURK</name>
<feature type="domain" description="Fatty acid hydroxylase" evidence="2">
    <location>
        <begin position="57"/>
        <end position="210"/>
    </location>
</feature>
<keyword evidence="1" id="KW-0812">Transmembrane</keyword>
<sequence>MSFDTQTFRKKYRANISPYYNPWLHAGFVLVFGVTLILFLLNKLDHVSAVEWLTVPATLIFYSSGEYRTHKGLGHNKKRFAKAFYQRHTGDHHSFFADDQMRYEFAKDWRVILFPAWLIVVYSIGALLAWSIIGLVNANVAALFAATLLGGYLSYEIFHACEHLPPQNPICRLPWIRHMRRLHELHHRRDLMQTKNFAVVFPLWDWIYGTLHWEPEEASESLVPTVKMQHSIDIARTPSQVLAYVSTPLRWHEWHPYHVAITGQGGSLPVGSHFAYVGGRAGKLQWEVVESLPDRLWRTRARGNRGLEMFVTYECIGTATGTRFVRTLEYRFSSVVARMADRLVLRKRIERDSVALLHKLRSVSESVLPAAETDCASKQAT</sequence>
<dbReference type="OrthoDB" id="5965958at2"/>
<evidence type="ECO:0000256" key="1">
    <source>
        <dbReference type="SAM" id="Phobius"/>
    </source>
</evidence>
<keyword evidence="1" id="KW-1133">Transmembrane helix</keyword>
<dbReference type="GeneID" id="99228197"/>
<feature type="transmembrane region" description="Helical" evidence="1">
    <location>
        <begin position="139"/>
        <end position="158"/>
    </location>
</feature>
<dbReference type="InterPro" id="IPR019587">
    <property type="entry name" value="Polyketide_cyclase/dehydratase"/>
</dbReference>
<gene>
    <name evidence="3" type="ORF">RR42_s1916</name>
</gene>
<keyword evidence="1" id="KW-0472">Membrane</keyword>
<organism evidence="3 4">
    <name type="scientific">Cupriavidus basilensis</name>
    <dbReference type="NCBI Taxonomy" id="68895"/>
    <lineage>
        <taxon>Bacteria</taxon>
        <taxon>Pseudomonadati</taxon>
        <taxon>Pseudomonadota</taxon>
        <taxon>Betaproteobacteria</taxon>
        <taxon>Burkholderiales</taxon>
        <taxon>Burkholderiaceae</taxon>
        <taxon>Cupriavidus</taxon>
    </lineage>
</organism>
<dbReference type="SUPFAM" id="SSF55961">
    <property type="entry name" value="Bet v1-like"/>
    <property type="match status" value="1"/>
</dbReference>
<evidence type="ECO:0000313" key="3">
    <source>
        <dbReference type="EMBL" id="AJG23504.1"/>
    </source>
</evidence>
<proteinExistence type="predicted"/>
<dbReference type="GO" id="GO:0005506">
    <property type="term" value="F:iron ion binding"/>
    <property type="evidence" value="ECO:0007669"/>
    <property type="project" value="InterPro"/>
</dbReference>
<dbReference type="InterPro" id="IPR006694">
    <property type="entry name" value="Fatty_acid_hydroxylase"/>
</dbReference>
<accession>A0A0C4YN61</accession>
<dbReference type="Pfam" id="PF04116">
    <property type="entry name" value="FA_hydroxylase"/>
    <property type="match status" value="1"/>
</dbReference>
<dbReference type="Gene3D" id="3.30.530.20">
    <property type="match status" value="1"/>
</dbReference>
<feature type="transmembrane region" description="Helical" evidence="1">
    <location>
        <begin position="20"/>
        <end position="41"/>
    </location>
</feature>